<evidence type="ECO:0000313" key="1">
    <source>
        <dbReference type="EMBL" id="SDD55094.1"/>
    </source>
</evidence>
<sequence length="77" mass="8382">MIPALTILAVILGAAALYLAARRSNGGQVFRLEQFRPAAPLAGVLPEERDAARARHDLEAVRARQNVEFLTKSAPHH</sequence>
<dbReference type="Proteomes" id="UP000199417">
    <property type="component" value="Unassembled WGS sequence"/>
</dbReference>
<protein>
    <submittedName>
        <fullName evidence="1">Uncharacterized protein</fullName>
    </submittedName>
</protein>
<reference evidence="1 2" key="1">
    <citation type="submission" date="2016-10" db="EMBL/GenBank/DDBJ databases">
        <authorList>
            <person name="de Groot N.N."/>
        </authorList>
    </citation>
    <scope>NUCLEOTIDE SEQUENCE [LARGE SCALE GENOMIC DNA]</scope>
    <source>
        <strain evidence="1 2">JCM 11308</strain>
    </source>
</reference>
<keyword evidence="2" id="KW-1185">Reference proteome</keyword>
<accession>A0A1G6VNJ1</accession>
<gene>
    <name evidence="1" type="ORF">SAMN05444580_10575</name>
</gene>
<name>A0A1G6VNJ1_9NOCA</name>
<evidence type="ECO:0000313" key="2">
    <source>
        <dbReference type="Proteomes" id="UP000199417"/>
    </source>
</evidence>
<dbReference type="EMBL" id="FNAB01000005">
    <property type="protein sequence ID" value="SDD55094.1"/>
    <property type="molecule type" value="Genomic_DNA"/>
</dbReference>
<dbReference type="AlphaFoldDB" id="A0A1G6VNJ1"/>
<organism evidence="1 2">
    <name type="scientific">Rhodococcus tukisamuensis</name>
    <dbReference type="NCBI Taxonomy" id="168276"/>
    <lineage>
        <taxon>Bacteria</taxon>
        <taxon>Bacillati</taxon>
        <taxon>Actinomycetota</taxon>
        <taxon>Actinomycetes</taxon>
        <taxon>Mycobacteriales</taxon>
        <taxon>Nocardiaceae</taxon>
        <taxon>Rhodococcus</taxon>
    </lineage>
</organism>
<dbReference type="RefSeq" id="WP_072846163.1">
    <property type="nucleotide sequence ID" value="NZ_FNAB01000005.1"/>
</dbReference>
<proteinExistence type="predicted"/>
<dbReference type="STRING" id="168276.SAMN05444580_10575"/>